<protein>
    <submittedName>
        <fullName evidence="1">Methyltransferase type 12</fullName>
    </submittedName>
</protein>
<keyword evidence="1" id="KW-0489">Methyltransferase</keyword>
<dbReference type="CDD" id="cd02440">
    <property type="entry name" value="AdoMet_MTases"/>
    <property type="match status" value="1"/>
</dbReference>
<dbReference type="GO" id="GO:0032259">
    <property type="term" value="P:methylation"/>
    <property type="evidence" value="ECO:0007669"/>
    <property type="project" value="UniProtKB-KW"/>
</dbReference>
<evidence type="ECO:0000313" key="1">
    <source>
        <dbReference type="EMBL" id="ACF45882.1"/>
    </source>
</evidence>
<dbReference type="Proteomes" id="UP000002725">
    <property type="component" value="Chromosome"/>
</dbReference>
<dbReference type="EMBL" id="CP001108">
    <property type="protein sequence ID" value="ACF45882.1"/>
    <property type="molecule type" value="Genomic_DNA"/>
</dbReference>
<proteinExistence type="predicted"/>
<keyword evidence="1" id="KW-0808">Transferase</keyword>
<accession>B4S745</accession>
<dbReference type="SUPFAM" id="SSF53335">
    <property type="entry name" value="S-adenosyl-L-methionine-dependent methyltransferases"/>
    <property type="match status" value="1"/>
</dbReference>
<dbReference type="AlphaFoldDB" id="B4S745"/>
<keyword evidence="2" id="KW-1185">Reference proteome</keyword>
<dbReference type="PANTHER" id="PTHR43861:SF6">
    <property type="entry name" value="METHYLTRANSFERASE TYPE 11"/>
    <property type="match status" value="1"/>
</dbReference>
<reference evidence="1" key="1">
    <citation type="submission" date="2008-06" db="EMBL/GenBank/DDBJ databases">
        <title>Complete sequence of chromosome of Prosthecochloris aestuarii DSM 271.</title>
        <authorList>
            <consortium name="US DOE Joint Genome Institute"/>
            <person name="Lucas S."/>
            <person name="Copeland A."/>
            <person name="Lapidus A."/>
            <person name="Glavina del Rio T."/>
            <person name="Dalin E."/>
            <person name="Tice H."/>
            <person name="Bruce D."/>
            <person name="Goodwin L."/>
            <person name="Pitluck S."/>
            <person name="Schmutz J."/>
            <person name="Larimer F."/>
            <person name="Land M."/>
            <person name="Hauser L."/>
            <person name="Kyrpides N."/>
            <person name="Anderson I."/>
            <person name="Liu Z."/>
            <person name="Li T."/>
            <person name="Zhao F."/>
            <person name="Overmann J."/>
            <person name="Bryant D.A."/>
            <person name="Richardson P."/>
        </authorList>
    </citation>
    <scope>NUCLEOTIDE SEQUENCE [LARGE SCALE GENOMIC DNA]</scope>
    <source>
        <strain evidence="1">DSM 271</strain>
    </source>
</reference>
<sequence>METPPCPISGKTRGEPFMTVPDRFTGKEARQWQLVRDPQSKLIYLSPRPDEEEIKAYYPPSVYDPHLTVKSHRTLRDKIYLALRTLSLKRKASIIEKSGPRLSSRSKILEIGCSTGELLKTLLDRNKIAAALCLGFEKESQSATYARKTFGVRIQTADFCDSPPAETFDRIIFWHALEHIHRINETLDKAAQCLSPNGVIVIALPNAGSSDAALYGRHWVAWDAPRHLYHFTPNTLEKLLHKHGLHITAMRPFTPDTIYNCLQSENLADPPSGGLKLLFQARGLLRALRSIISGSMDINNSSTLVYFVKP</sequence>
<dbReference type="RefSeq" id="WP_012505419.1">
    <property type="nucleotide sequence ID" value="NC_011059.1"/>
</dbReference>
<name>B4S745_PROA2</name>
<dbReference type="PANTHER" id="PTHR43861">
    <property type="entry name" value="TRANS-ACONITATE 2-METHYLTRANSFERASE-RELATED"/>
    <property type="match status" value="1"/>
</dbReference>
<dbReference type="InterPro" id="IPR029063">
    <property type="entry name" value="SAM-dependent_MTases_sf"/>
</dbReference>
<organism evidence="1 2">
    <name type="scientific">Prosthecochloris aestuarii (strain DSM 271 / SK 413)</name>
    <dbReference type="NCBI Taxonomy" id="290512"/>
    <lineage>
        <taxon>Bacteria</taxon>
        <taxon>Pseudomonadati</taxon>
        <taxon>Chlorobiota</taxon>
        <taxon>Chlorobiia</taxon>
        <taxon>Chlorobiales</taxon>
        <taxon>Chlorobiaceae</taxon>
        <taxon>Prosthecochloris</taxon>
    </lineage>
</organism>
<evidence type="ECO:0000313" key="2">
    <source>
        <dbReference type="Proteomes" id="UP000002725"/>
    </source>
</evidence>
<dbReference type="Gene3D" id="3.40.50.150">
    <property type="entry name" value="Vaccinia Virus protein VP39"/>
    <property type="match status" value="1"/>
</dbReference>
<dbReference type="HOGENOM" id="CLU_068669_1_0_10"/>
<gene>
    <name evidence="1" type="ordered locus">Paes_0836</name>
</gene>
<dbReference type="KEGG" id="paa:Paes_0836"/>
<dbReference type="STRING" id="290512.Paes_0836"/>
<dbReference type="GO" id="GO:0008168">
    <property type="term" value="F:methyltransferase activity"/>
    <property type="evidence" value="ECO:0007669"/>
    <property type="project" value="UniProtKB-KW"/>
</dbReference>
<dbReference type="eggNOG" id="COG2227">
    <property type="taxonomic scope" value="Bacteria"/>
</dbReference>
<dbReference type="Pfam" id="PF13489">
    <property type="entry name" value="Methyltransf_23"/>
    <property type="match status" value="1"/>
</dbReference>